<protein>
    <submittedName>
        <fullName evidence="3">Organ specific protein</fullName>
    </submittedName>
</protein>
<evidence type="ECO:0000313" key="2">
    <source>
        <dbReference type="Proteomes" id="UP000095287"/>
    </source>
</evidence>
<dbReference type="Proteomes" id="UP000095287">
    <property type="component" value="Unplaced"/>
</dbReference>
<name>A0A1I7ZQF5_9BILA</name>
<feature type="chain" id="PRO_5009313780" evidence="1">
    <location>
        <begin position="20"/>
        <end position="155"/>
    </location>
</feature>
<proteinExistence type="predicted"/>
<reference evidence="3" key="1">
    <citation type="submission" date="2016-11" db="UniProtKB">
        <authorList>
            <consortium name="WormBaseParasite"/>
        </authorList>
    </citation>
    <scope>IDENTIFICATION</scope>
</reference>
<feature type="signal peptide" evidence="1">
    <location>
        <begin position="1"/>
        <end position="19"/>
    </location>
</feature>
<dbReference type="AlphaFoldDB" id="A0A1I7ZQF5"/>
<evidence type="ECO:0000256" key="1">
    <source>
        <dbReference type="SAM" id="SignalP"/>
    </source>
</evidence>
<dbReference type="WBParaSite" id="L893_g28511.t1">
    <property type="protein sequence ID" value="L893_g28511.t1"/>
    <property type="gene ID" value="L893_g28511"/>
</dbReference>
<keyword evidence="2" id="KW-1185">Reference proteome</keyword>
<keyword evidence="1" id="KW-0732">Signal</keyword>
<organism evidence="2 3">
    <name type="scientific">Steinernema glaseri</name>
    <dbReference type="NCBI Taxonomy" id="37863"/>
    <lineage>
        <taxon>Eukaryota</taxon>
        <taxon>Metazoa</taxon>
        <taxon>Ecdysozoa</taxon>
        <taxon>Nematoda</taxon>
        <taxon>Chromadorea</taxon>
        <taxon>Rhabditida</taxon>
        <taxon>Tylenchina</taxon>
        <taxon>Panagrolaimomorpha</taxon>
        <taxon>Strongyloidoidea</taxon>
        <taxon>Steinernematidae</taxon>
        <taxon>Steinernema</taxon>
    </lineage>
</organism>
<sequence length="155" mass="17217">MYLLVVCVSVLFLGTHVHSAPVPQGEFETIRFSGSDDHISQTVPENSSDARKIVLNTPLPPELQEDDKYIEENEDVAKEVPVFMMNEDASSETAPPPLNEAEIPKSIREGTIDAKRFPDFVKPEKEAKTSGGIVKDRKFEDAAVDLIPFDAKDFN</sequence>
<accession>A0A1I7ZQF5</accession>
<evidence type="ECO:0000313" key="3">
    <source>
        <dbReference type="WBParaSite" id="L893_g28511.t1"/>
    </source>
</evidence>